<evidence type="ECO:0000259" key="7">
    <source>
        <dbReference type="PROSITE" id="PS51821"/>
    </source>
</evidence>
<evidence type="ECO:0000256" key="2">
    <source>
        <dbReference type="ARBA" id="ARBA00022969"/>
    </source>
</evidence>
<keyword evidence="2" id="KW-0749">Sporulation</keyword>
<dbReference type="InterPro" id="IPR038491">
    <property type="entry name" value="Velvet_dom_sf"/>
</dbReference>
<feature type="region of interest" description="Disordered" evidence="6">
    <location>
        <begin position="421"/>
        <end position="442"/>
    </location>
</feature>
<comment type="subcellular location">
    <subcellularLocation>
        <location evidence="1">Nucleus</location>
    </subcellularLocation>
</comment>
<evidence type="ECO:0000256" key="6">
    <source>
        <dbReference type="SAM" id="MobiDB-lite"/>
    </source>
</evidence>
<evidence type="ECO:0000313" key="9">
    <source>
        <dbReference type="Proteomes" id="UP001358417"/>
    </source>
</evidence>
<keyword evidence="3" id="KW-0805">Transcription regulation</keyword>
<proteinExistence type="predicted"/>
<evidence type="ECO:0000256" key="5">
    <source>
        <dbReference type="ARBA" id="ARBA00023242"/>
    </source>
</evidence>
<feature type="region of interest" description="Disordered" evidence="6">
    <location>
        <begin position="281"/>
        <end position="321"/>
    </location>
</feature>
<keyword evidence="4" id="KW-0804">Transcription</keyword>
<keyword evidence="5" id="KW-0539">Nucleus</keyword>
<feature type="region of interest" description="Disordered" evidence="6">
    <location>
        <begin position="1"/>
        <end position="34"/>
    </location>
</feature>
<dbReference type="RefSeq" id="XP_064700167.1">
    <property type="nucleotide sequence ID" value="XM_064854251.1"/>
</dbReference>
<keyword evidence="9" id="KW-1185">Reference proteome</keyword>
<gene>
    <name evidence="8" type="ORF">LTR84_010717</name>
</gene>
<dbReference type="Gene3D" id="2.60.40.3960">
    <property type="entry name" value="Velvet domain"/>
    <property type="match status" value="1"/>
</dbReference>
<dbReference type="Proteomes" id="UP001358417">
    <property type="component" value="Unassembled WGS sequence"/>
</dbReference>
<dbReference type="GO" id="GO:0005634">
    <property type="term" value="C:nucleus"/>
    <property type="evidence" value="ECO:0007669"/>
    <property type="project" value="UniProtKB-SubCell"/>
</dbReference>
<dbReference type="GeneID" id="89978872"/>
<dbReference type="PANTHER" id="PTHR33572:SF18">
    <property type="entry name" value="SPORE DEVELOPMENT REGULATOR VOSA"/>
    <property type="match status" value="1"/>
</dbReference>
<dbReference type="Pfam" id="PF11754">
    <property type="entry name" value="Velvet"/>
    <property type="match status" value="1"/>
</dbReference>
<feature type="compositionally biased region" description="Polar residues" evidence="6">
    <location>
        <begin position="1"/>
        <end position="22"/>
    </location>
</feature>
<evidence type="ECO:0000313" key="8">
    <source>
        <dbReference type="EMBL" id="KAK5044506.1"/>
    </source>
</evidence>
<name>A0AAV9MSD8_9EURO</name>
<dbReference type="PROSITE" id="PS51821">
    <property type="entry name" value="VELVET"/>
    <property type="match status" value="1"/>
</dbReference>
<evidence type="ECO:0000256" key="3">
    <source>
        <dbReference type="ARBA" id="ARBA00023015"/>
    </source>
</evidence>
<comment type="caution">
    <text evidence="8">The sequence shown here is derived from an EMBL/GenBank/DDBJ whole genome shotgun (WGS) entry which is preliminary data.</text>
</comment>
<dbReference type="GO" id="GO:0030435">
    <property type="term" value="P:sporulation resulting in formation of a cellular spore"/>
    <property type="evidence" value="ECO:0007669"/>
    <property type="project" value="UniProtKB-KW"/>
</dbReference>
<feature type="domain" description="Velvet" evidence="7">
    <location>
        <begin position="9"/>
        <end position="189"/>
    </location>
</feature>
<evidence type="ECO:0000256" key="4">
    <source>
        <dbReference type="ARBA" id="ARBA00023163"/>
    </source>
</evidence>
<sequence>MGTNPPTVARTQRFDGTSQQPPQEGRVNAGKSKGVAGKPLACSLHPEPILELKTQDTDPYNYHRTSPHFMCIVELVANDERGSPVQDGLGGSLVSSLHNLRIKDDKADHAYFIFGDLCPKLVGTFCLKFVLFEMRSDSATSSNSTYAKLLTSIISQPFVIKEAKGVGISKASTPLTRMVAECGVKIRVRKEPTNKRKQSQTSWAVRGPTEPNLLRVQAPVLKDVLGFDPSQPQYPNHANSLGVHSQYASRPLLNPLPTHLGQITPPTRGVEGILDRVSVQMPNSAQESTSKTEGLSNDDGHLNKKVHPTQESHSNNLNHLNVGNLRHYRPNATVMAGYGAQALPLNNDPAYQTSGSQFMFSGAISNFNSLTAEGHTGPGAQFFDVLSGRNTQMSNTGPGFSPPMSTSVSTTNSQMGNMVSPLRSKTGRDDGSSAGFGSRSQFSSLSSGLVEWDPMVTSTNSYDQLYSSSMPTNTQNTTNMPPSGSVLFASQNTGNVSHTGSVLCATPYTTSMSSMPQYIPRLPDATSQGGQYSTSMANAAQDPISMAEMPFYNSQYPSSTASQGTQKLAGYEWQFGSGYGATPSMVTHG</sequence>
<feature type="compositionally biased region" description="Polar residues" evidence="6">
    <location>
        <begin position="309"/>
        <end position="321"/>
    </location>
</feature>
<evidence type="ECO:0000256" key="1">
    <source>
        <dbReference type="ARBA" id="ARBA00004123"/>
    </source>
</evidence>
<dbReference type="PANTHER" id="PTHR33572">
    <property type="entry name" value="SPORE DEVELOPMENT REGULATOR VOSA"/>
    <property type="match status" value="1"/>
</dbReference>
<dbReference type="EMBL" id="JAVRRD010000048">
    <property type="protein sequence ID" value="KAK5044506.1"/>
    <property type="molecule type" value="Genomic_DNA"/>
</dbReference>
<organism evidence="8 9">
    <name type="scientific">Exophiala bonariae</name>
    <dbReference type="NCBI Taxonomy" id="1690606"/>
    <lineage>
        <taxon>Eukaryota</taxon>
        <taxon>Fungi</taxon>
        <taxon>Dikarya</taxon>
        <taxon>Ascomycota</taxon>
        <taxon>Pezizomycotina</taxon>
        <taxon>Eurotiomycetes</taxon>
        <taxon>Chaetothyriomycetidae</taxon>
        <taxon>Chaetothyriales</taxon>
        <taxon>Herpotrichiellaceae</taxon>
        <taxon>Exophiala</taxon>
    </lineage>
</organism>
<dbReference type="AlphaFoldDB" id="A0AAV9MSD8"/>
<protein>
    <recommendedName>
        <fullName evidence="7">Velvet domain-containing protein</fullName>
    </recommendedName>
</protein>
<accession>A0AAV9MSD8</accession>
<dbReference type="InterPro" id="IPR021740">
    <property type="entry name" value="Velvet"/>
</dbReference>
<reference evidence="8 9" key="1">
    <citation type="submission" date="2023-08" db="EMBL/GenBank/DDBJ databases">
        <title>Black Yeasts Isolated from many extreme environments.</title>
        <authorList>
            <person name="Coleine C."/>
            <person name="Stajich J.E."/>
            <person name="Selbmann L."/>
        </authorList>
    </citation>
    <scope>NUCLEOTIDE SEQUENCE [LARGE SCALE GENOMIC DNA]</scope>
    <source>
        <strain evidence="8 9">CCFEE 5792</strain>
    </source>
</reference>
<dbReference type="InterPro" id="IPR037525">
    <property type="entry name" value="Velvet_dom"/>
</dbReference>
<feature type="compositionally biased region" description="Polar residues" evidence="6">
    <location>
        <begin position="281"/>
        <end position="295"/>
    </location>
</feature>